<evidence type="ECO:0000313" key="1">
    <source>
        <dbReference type="EMBL" id="TKR84324.1"/>
    </source>
</evidence>
<dbReference type="AlphaFoldDB" id="A0A4U5NN14"/>
<sequence>MVVGGAQRCLVPVNQDSLMLGPGMVGGRVGSCCWVLVEKGSNMLGHGGSRVQLGIGSLLQQGPIERWVMVVTEPNLALSHVGIQGQTLSNPDGIKVQSCWVLVVGSSLNVVGSWCGGS</sequence>
<protein>
    <submittedName>
        <fullName evidence="1">Uncharacterized protein</fullName>
    </submittedName>
</protein>
<comment type="caution">
    <text evidence="1">The sequence shown here is derived from an EMBL/GenBank/DDBJ whole genome shotgun (WGS) entry which is preliminary data.</text>
</comment>
<dbReference type="EMBL" id="RCHU01001013">
    <property type="protein sequence ID" value="TKR84324.1"/>
    <property type="molecule type" value="Genomic_DNA"/>
</dbReference>
<gene>
    <name evidence="1" type="ORF">D5086_0000258720</name>
</gene>
<organism evidence="1">
    <name type="scientific">Populus alba</name>
    <name type="common">White poplar</name>
    <dbReference type="NCBI Taxonomy" id="43335"/>
    <lineage>
        <taxon>Eukaryota</taxon>
        <taxon>Viridiplantae</taxon>
        <taxon>Streptophyta</taxon>
        <taxon>Embryophyta</taxon>
        <taxon>Tracheophyta</taxon>
        <taxon>Spermatophyta</taxon>
        <taxon>Magnoliopsida</taxon>
        <taxon>eudicotyledons</taxon>
        <taxon>Gunneridae</taxon>
        <taxon>Pentapetalae</taxon>
        <taxon>rosids</taxon>
        <taxon>fabids</taxon>
        <taxon>Malpighiales</taxon>
        <taxon>Salicaceae</taxon>
        <taxon>Saliceae</taxon>
        <taxon>Populus</taxon>
    </lineage>
</organism>
<reference evidence="1" key="1">
    <citation type="submission" date="2018-10" db="EMBL/GenBank/DDBJ databases">
        <title>Population genomic analysis revealed the cold adaptation of white poplar.</title>
        <authorList>
            <person name="Liu Y.-J."/>
        </authorList>
    </citation>
    <scope>NUCLEOTIDE SEQUENCE [LARGE SCALE GENOMIC DNA]</scope>
    <source>
        <strain evidence="1">PAL-ZL1</strain>
    </source>
</reference>
<proteinExistence type="predicted"/>
<accession>A0A4U5NN14</accession>
<name>A0A4U5NN14_POPAL</name>